<accession>A0A8H6LZ28</accession>
<sequence>MTYRVKVGDDYSSAFNSTWGIMAGDSISPALFLAYTFDFEPPTSTDDILLQDVHITKLAFADDVIFLLLADRNMPSIASMQERLTWVEGEYLAKVTFLELNATKSLCCIIGAKRLPDDHLTVMNGGVPQPIDYVDNFRYGGAHFSTDLRNMFYLNYKKWSSRAQNAAYNVVSTEAFVGSLPTREGIRLYYALVDPYLIFGCEVIIDVSEKNLRMLEKVQIYFLRRLLGLNPRSPIGPLFTETGVMPIRHRRIILALRFARYALQQPHSHYVNRAFRDALELHRRNKRSWVSDIAKALRSLPLHPVILDVDELETVMGIDSLIEQVQESCAHYLLDSINSTRLPLLRSDFRPMVTTSLQTVLCLRRYLRTVKVPAHKEALVSLLCADHSLGVEQYRRKRYADGSRIPYECRVCRYCHLHTETELHALFRCEGPEESTMVTDRRCEFLERVQQLAGHELVSRCVSDTDESAIIAIHYFLEHDDLGPVFAKFVFDILKMFPITL</sequence>
<gene>
    <name evidence="1" type="ORF">DFP72DRAFT_821958</name>
</gene>
<dbReference type="Proteomes" id="UP000521943">
    <property type="component" value="Unassembled WGS sequence"/>
</dbReference>
<proteinExistence type="predicted"/>
<keyword evidence="2" id="KW-1185">Reference proteome</keyword>
<dbReference type="OrthoDB" id="3065006at2759"/>
<protein>
    <recommendedName>
        <fullName evidence="3">Reverse transcriptase domain-containing protein</fullName>
    </recommendedName>
</protein>
<evidence type="ECO:0000313" key="1">
    <source>
        <dbReference type="EMBL" id="KAF6747319.1"/>
    </source>
</evidence>
<name>A0A8H6LZ28_9AGAR</name>
<evidence type="ECO:0000313" key="2">
    <source>
        <dbReference type="Proteomes" id="UP000521943"/>
    </source>
</evidence>
<dbReference type="AlphaFoldDB" id="A0A8H6LZ28"/>
<organism evidence="1 2">
    <name type="scientific">Ephemerocybe angulata</name>
    <dbReference type="NCBI Taxonomy" id="980116"/>
    <lineage>
        <taxon>Eukaryota</taxon>
        <taxon>Fungi</taxon>
        <taxon>Dikarya</taxon>
        <taxon>Basidiomycota</taxon>
        <taxon>Agaricomycotina</taxon>
        <taxon>Agaricomycetes</taxon>
        <taxon>Agaricomycetidae</taxon>
        <taxon>Agaricales</taxon>
        <taxon>Agaricineae</taxon>
        <taxon>Psathyrellaceae</taxon>
        <taxon>Ephemerocybe</taxon>
    </lineage>
</organism>
<dbReference type="EMBL" id="JACGCI010000083">
    <property type="protein sequence ID" value="KAF6747319.1"/>
    <property type="molecule type" value="Genomic_DNA"/>
</dbReference>
<evidence type="ECO:0008006" key="3">
    <source>
        <dbReference type="Google" id="ProtNLM"/>
    </source>
</evidence>
<comment type="caution">
    <text evidence="1">The sequence shown here is derived from an EMBL/GenBank/DDBJ whole genome shotgun (WGS) entry which is preliminary data.</text>
</comment>
<reference evidence="1 2" key="1">
    <citation type="submission" date="2020-07" db="EMBL/GenBank/DDBJ databases">
        <title>Comparative genomics of pyrophilous fungi reveals a link between fire events and developmental genes.</title>
        <authorList>
            <consortium name="DOE Joint Genome Institute"/>
            <person name="Steindorff A.S."/>
            <person name="Carver A."/>
            <person name="Calhoun S."/>
            <person name="Stillman K."/>
            <person name="Liu H."/>
            <person name="Lipzen A."/>
            <person name="Pangilinan J."/>
            <person name="Labutti K."/>
            <person name="Bruns T.D."/>
            <person name="Grigoriev I.V."/>
        </authorList>
    </citation>
    <scope>NUCLEOTIDE SEQUENCE [LARGE SCALE GENOMIC DNA]</scope>
    <source>
        <strain evidence="1 2">CBS 144469</strain>
    </source>
</reference>